<reference evidence="1" key="1">
    <citation type="journal article" date="2014" name="Int. J. Syst. Evol. Microbiol.">
        <title>Complete genome sequence of Corynebacterium casei LMG S-19264T (=DSM 44701T), isolated from a smear-ripened cheese.</title>
        <authorList>
            <consortium name="US DOE Joint Genome Institute (JGI-PGF)"/>
            <person name="Walter F."/>
            <person name="Albersmeier A."/>
            <person name="Kalinowski J."/>
            <person name="Ruckert C."/>
        </authorList>
    </citation>
    <scope>NUCLEOTIDE SEQUENCE</scope>
    <source>
        <strain evidence="1">CGMCC 4.7308</strain>
    </source>
</reference>
<dbReference type="AlphaFoldDB" id="A0A917SZB9"/>
<comment type="caution">
    <text evidence="1">The sequence shown here is derived from an EMBL/GenBank/DDBJ whole genome shotgun (WGS) entry which is preliminary data.</text>
</comment>
<name>A0A917SZB9_9ACTN</name>
<dbReference type="Proteomes" id="UP000655208">
    <property type="component" value="Unassembled WGS sequence"/>
</dbReference>
<sequence length="234" mass="24047">MNAVSQLSLFSADLTAPRSADLGGLLAAHGQVARDEHGVRLSILLSAAWRARALLREFQVRDVDGEVLDRAAAGDEWTDAAVPVGASASAGAPMSTADVPLPLPPGSGADAAVLLRSGRTGRLDALAVEWTRGAVKSVPVALRAEAGLLRCWVLAAGRPDEAGWFLGLDPRAPDTHEPLAAALAAAGLAGSLLGVRAGGPGVRITGHRRRTRLAELVGSPPPEVPAGLFPQLDR</sequence>
<proteinExistence type="predicted"/>
<reference evidence="1" key="2">
    <citation type="submission" date="2020-09" db="EMBL/GenBank/DDBJ databases">
        <authorList>
            <person name="Sun Q."/>
            <person name="Zhou Y."/>
        </authorList>
    </citation>
    <scope>NUCLEOTIDE SEQUENCE</scope>
    <source>
        <strain evidence="1">CGMCC 4.7308</strain>
    </source>
</reference>
<gene>
    <name evidence="1" type="ORF">GCM10011594_26880</name>
</gene>
<evidence type="ECO:0000313" key="1">
    <source>
        <dbReference type="EMBL" id="GGM05279.1"/>
    </source>
</evidence>
<protein>
    <submittedName>
        <fullName evidence="1">Uncharacterized protein</fullName>
    </submittedName>
</protein>
<organism evidence="1 2">
    <name type="scientific">Nakamurella endophytica</name>
    <dbReference type="NCBI Taxonomy" id="1748367"/>
    <lineage>
        <taxon>Bacteria</taxon>
        <taxon>Bacillati</taxon>
        <taxon>Actinomycetota</taxon>
        <taxon>Actinomycetes</taxon>
        <taxon>Nakamurellales</taxon>
        <taxon>Nakamurellaceae</taxon>
        <taxon>Nakamurella</taxon>
    </lineage>
</organism>
<keyword evidence="2" id="KW-1185">Reference proteome</keyword>
<dbReference type="EMBL" id="BMNA01000004">
    <property type="protein sequence ID" value="GGM05279.1"/>
    <property type="molecule type" value="Genomic_DNA"/>
</dbReference>
<evidence type="ECO:0000313" key="2">
    <source>
        <dbReference type="Proteomes" id="UP000655208"/>
    </source>
</evidence>
<accession>A0A917SZB9</accession>